<accession>A0AAV9JQW6</accession>
<sequence>MTYEQNVNNELRNFQEHQAYPTAAPQPFDRIEEPGVATQRKKPPKRATIIIVVVCVLLSLAAVVVLVGVVITRGRSYNKGQDDTGALTPLPFGPLSSSTTTVTITGTADRTSTSEAESTSTSTITITSTASPPDPSTLRFTYSPPTSFVTATVSETVTKTVSPSLPVVATEAPTSSFTSLLSSLLIPLFTATAEKSPPSSVQAAVSSVSADRTPDPTAISLTLFAPETLVTPVATAAPTTASALCVSNEHQVESAYAVICA</sequence>
<keyword evidence="2" id="KW-0472">Membrane</keyword>
<evidence type="ECO:0000313" key="3">
    <source>
        <dbReference type="EMBL" id="KAK4547841.1"/>
    </source>
</evidence>
<evidence type="ECO:0000256" key="1">
    <source>
        <dbReference type="SAM" id="MobiDB-lite"/>
    </source>
</evidence>
<gene>
    <name evidence="3" type="ORF">LTR36_010560</name>
</gene>
<feature type="transmembrane region" description="Helical" evidence="2">
    <location>
        <begin position="49"/>
        <end position="71"/>
    </location>
</feature>
<keyword evidence="2" id="KW-0812">Transmembrane</keyword>
<feature type="compositionally biased region" description="Low complexity" evidence="1">
    <location>
        <begin position="98"/>
        <end position="131"/>
    </location>
</feature>
<protein>
    <submittedName>
        <fullName evidence="3">Uncharacterized protein</fullName>
    </submittedName>
</protein>
<dbReference type="AlphaFoldDB" id="A0AAV9JQW6"/>
<comment type="caution">
    <text evidence="3">The sequence shown here is derived from an EMBL/GenBank/DDBJ whole genome shotgun (WGS) entry which is preliminary data.</text>
</comment>
<dbReference type="Proteomes" id="UP001324427">
    <property type="component" value="Unassembled WGS sequence"/>
</dbReference>
<evidence type="ECO:0000313" key="4">
    <source>
        <dbReference type="Proteomes" id="UP001324427"/>
    </source>
</evidence>
<evidence type="ECO:0000256" key="2">
    <source>
        <dbReference type="SAM" id="Phobius"/>
    </source>
</evidence>
<proteinExistence type="predicted"/>
<feature type="region of interest" description="Disordered" evidence="1">
    <location>
        <begin position="98"/>
        <end position="137"/>
    </location>
</feature>
<keyword evidence="4" id="KW-1185">Reference proteome</keyword>
<dbReference type="EMBL" id="JAVFHQ010000009">
    <property type="protein sequence ID" value="KAK4547841.1"/>
    <property type="molecule type" value="Genomic_DNA"/>
</dbReference>
<keyword evidence="2" id="KW-1133">Transmembrane helix</keyword>
<name>A0AAV9JQW6_9PEZI</name>
<organism evidence="3 4">
    <name type="scientific">Oleoguttula mirabilis</name>
    <dbReference type="NCBI Taxonomy" id="1507867"/>
    <lineage>
        <taxon>Eukaryota</taxon>
        <taxon>Fungi</taxon>
        <taxon>Dikarya</taxon>
        <taxon>Ascomycota</taxon>
        <taxon>Pezizomycotina</taxon>
        <taxon>Dothideomycetes</taxon>
        <taxon>Dothideomycetidae</taxon>
        <taxon>Mycosphaerellales</taxon>
        <taxon>Teratosphaeriaceae</taxon>
        <taxon>Oleoguttula</taxon>
    </lineage>
</organism>
<reference evidence="3 4" key="1">
    <citation type="submission" date="2021-11" db="EMBL/GenBank/DDBJ databases">
        <title>Black yeast isolated from Biological Soil Crust.</title>
        <authorList>
            <person name="Kurbessoian T."/>
        </authorList>
    </citation>
    <scope>NUCLEOTIDE SEQUENCE [LARGE SCALE GENOMIC DNA]</scope>
    <source>
        <strain evidence="3 4">CCFEE 5522</strain>
    </source>
</reference>